<dbReference type="Pfam" id="PF00561">
    <property type="entry name" value="Abhydrolase_1"/>
    <property type="match status" value="1"/>
</dbReference>
<dbReference type="PANTHER" id="PTHR43433">
    <property type="entry name" value="HYDROLASE, ALPHA/BETA FOLD FAMILY PROTEIN"/>
    <property type="match status" value="1"/>
</dbReference>
<dbReference type="Proteomes" id="UP000643165">
    <property type="component" value="Unassembled WGS sequence"/>
</dbReference>
<name>A0ABQ4IYE8_9ACTN</name>
<evidence type="ECO:0000313" key="3">
    <source>
        <dbReference type="Proteomes" id="UP000643165"/>
    </source>
</evidence>
<proteinExistence type="predicted"/>
<keyword evidence="2" id="KW-0378">Hydrolase</keyword>
<comment type="caution">
    <text evidence="2">The sequence shown here is derived from an EMBL/GenBank/DDBJ whole genome shotgun (WGS) entry which is preliminary data.</text>
</comment>
<dbReference type="PANTHER" id="PTHR43433:SF5">
    <property type="entry name" value="AB HYDROLASE-1 DOMAIN-CONTAINING PROTEIN"/>
    <property type="match status" value="1"/>
</dbReference>
<reference evidence="2 3" key="1">
    <citation type="submission" date="2021-01" db="EMBL/GenBank/DDBJ databases">
        <title>Whole genome shotgun sequence of Verrucosispora lutea NBRC 106530.</title>
        <authorList>
            <person name="Komaki H."/>
            <person name="Tamura T."/>
        </authorList>
    </citation>
    <scope>NUCLEOTIDE SEQUENCE [LARGE SCALE GENOMIC DNA]</scope>
    <source>
        <strain evidence="2 3">NBRC 106530</strain>
    </source>
</reference>
<feature type="domain" description="AB hydrolase-1" evidence="1">
    <location>
        <begin position="25"/>
        <end position="265"/>
    </location>
</feature>
<dbReference type="InterPro" id="IPR029058">
    <property type="entry name" value="AB_hydrolase_fold"/>
</dbReference>
<dbReference type="SUPFAM" id="SSF53474">
    <property type="entry name" value="alpha/beta-Hydrolases"/>
    <property type="match status" value="1"/>
</dbReference>
<gene>
    <name evidence="2" type="primary">yraK</name>
    <name evidence="2" type="ORF">Vlu01_35590</name>
</gene>
<sequence length="289" mass="32154">MSSVRHGALEVPGARLYFEVRGDGPPLLCVPTGNGDATPFGPLADTLATRHTVITYDRRGFSRSPVFEAVVDHRRVEVDARDARHLLDHVVDGPADVFGTCSGGIVALALLQAHPHRLRTVVVHEPPLASVLPDAEHWLAFYDNLYLTYRERGIEAAREMFRAHVGLAGETRPPRDAQLPPDALAQLQARLRRNQVFWFEHETRTFPAYRPDPVLLRRYAAQLVLAGGSTSREQYAYRPNQALARLLGLTMVDFPGGHVGHVTHPYEFADRLVDVLHPRREPAPLTGQA</sequence>
<organism evidence="2 3">
    <name type="scientific">Micromonospora lutea</name>
    <dbReference type="NCBI Taxonomy" id="419825"/>
    <lineage>
        <taxon>Bacteria</taxon>
        <taxon>Bacillati</taxon>
        <taxon>Actinomycetota</taxon>
        <taxon>Actinomycetes</taxon>
        <taxon>Micromonosporales</taxon>
        <taxon>Micromonosporaceae</taxon>
        <taxon>Micromonospora</taxon>
    </lineage>
</organism>
<protein>
    <submittedName>
        <fullName evidence="2">Hydrolase YraK</fullName>
    </submittedName>
</protein>
<accession>A0ABQ4IYE8</accession>
<dbReference type="GO" id="GO:0016787">
    <property type="term" value="F:hydrolase activity"/>
    <property type="evidence" value="ECO:0007669"/>
    <property type="project" value="UniProtKB-KW"/>
</dbReference>
<dbReference type="EMBL" id="BOPB01000020">
    <property type="protein sequence ID" value="GIJ22935.1"/>
    <property type="molecule type" value="Genomic_DNA"/>
</dbReference>
<evidence type="ECO:0000313" key="2">
    <source>
        <dbReference type="EMBL" id="GIJ22935.1"/>
    </source>
</evidence>
<dbReference type="Gene3D" id="3.40.50.1820">
    <property type="entry name" value="alpha/beta hydrolase"/>
    <property type="match status" value="1"/>
</dbReference>
<evidence type="ECO:0000259" key="1">
    <source>
        <dbReference type="Pfam" id="PF00561"/>
    </source>
</evidence>
<dbReference type="InterPro" id="IPR000073">
    <property type="entry name" value="AB_hydrolase_1"/>
</dbReference>
<keyword evidence="3" id="KW-1185">Reference proteome</keyword>
<dbReference type="InterPro" id="IPR050471">
    <property type="entry name" value="AB_hydrolase"/>
</dbReference>
<dbReference type="RefSeq" id="WP_204000810.1">
    <property type="nucleotide sequence ID" value="NZ_BOPB01000020.1"/>
</dbReference>